<proteinExistence type="predicted"/>
<dbReference type="AlphaFoldDB" id="A0A0V0QCP4"/>
<sequence>MIQYKVHYLSYLCCSYNIMYRKKCLISKAYHLSQLHLYEYFHQLFILQQGFKCRQNQCQNFSKEQISLQNQFKRLVQQLLQKQIHHYQILKLDRIRCLIFKEKRVELLLLSCYPIYSHLIKSNSLKQILFQY</sequence>
<evidence type="ECO:0000313" key="2">
    <source>
        <dbReference type="Proteomes" id="UP000054937"/>
    </source>
</evidence>
<reference evidence="1 2" key="1">
    <citation type="journal article" date="2015" name="Sci. Rep.">
        <title>Genome of the facultative scuticociliatosis pathogen Pseudocohnilembus persalinus provides insight into its virulence through horizontal gene transfer.</title>
        <authorList>
            <person name="Xiong J."/>
            <person name="Wang G."/>
            <person name="Cheng J."/>
            <person name="Tian M."/>
            <person name="Pan X."/>
            <person name="Warren A."/>
            <person name="Jiang C."/>
            <person name="Yuan D."/>
            <person name="Miao W."/>
        </authorList>
    </citation>
    <scope>NUCLEOTIDE SEQUENCE [LARGE SCALE GENOMIC DNA]</scope>
    <source>
        <strain evidence="1">36N120E</strain>
    </source>
</reference>
<accession>A0A0V0QCP4</accession>
<name>A0A0V0QCP4_PSEPJ</name>
<comment type="caution">
    <text evidence="1">The sequence shown here is derived from an EMBL/GenBank/DDBJ whole genome shotgun (WGS) entry which is preliminary data.</text>
</comment>
<evidence type="ECO:0000313" key="1">
    <source>
        <dbReference type="EMBL" id="KRW99937.1"/>
    </source>
</evidence>
<keyword evidence="2" id="KW-1185">Reference proteome</keyword>
<dbReference type="InParanoid" id="A0A0V0QCP4"/>
<protein>
    <submittedName>
        <fullName evidence="1">Uncharacterized protein</fullName>
    </submittedName>
</protein>
<dbReference type="EMBL" id="LDAU01000202">
    <property type="protein sequence ID" value="KRW99937.1"/>
    <property type="molecule type" value="Genomic_DNA"/>
</dbReference>
<organism evidence="1 2">
    <name type="scientific">Pseudocohnilembus persalinus</name>
    <name type="common">Ciliate</name>
    <dbReference type="NCBI Taxonomy" id="266149"/>
    <lineage>
        <taxon>Eukaryota</taxon>
        <taxon>Sar</taxon>
        <taxon>Alveolata</taxon>
        <taxon>Ciliophora</taxon>
        <taxon>Intramacronucleata</taxon>
        <taxon>Oligohymenophorea</taxon>
        <taxon>Scuticociliatia</taxon>
        <taxon>Philasterida</taxon>
        <taxon>Pseudocohnilembidae</taxon>
        <taxon>Pseudocohnilembus</taxon>
    </lineage>
</organism>
<gene>
    <name evidence="1" type="ORF">PPERSA_12613</name>
</gene>
<dbReference type="Proteomes" id="UP000054937">
    <property type="component" value="Unassembled WGS sequence"/>
</dbReference>